<name>A0A7V2SI25_9BACT</name>
<evidence type="ECO:0000256" key="4">
    <source>
        <dbReference type="ARBA" id="ARBA00022475"/>
    </source>
</evidence>
<feature type="transmembrane region" description="Helical" evidence="9">
    <location>
        <begin position="205"/>
        <end position="226"/>
    </location>
</feature>
<dbReference type="InterPro" id="IPR000515">
    <property type="entry name" value="MetI-like"/>
</dbReference>
<dbReference type="InterPro" id="IPR010065">
    <property type="entry name" value="AA_ABC_transptr_permease_3TM"/>
</dbReference>
<sequence length="240" mass="27110">MPAFLRNEKIRGILYQIITIVLFVGFLFYIAQNTAHNIEQRGIKTGFAFLHATAGFDITESPIPFTPASTHWEVFKVGLLNTLIVSFWGIVFSSLIGLVIGVWRLSPNWLINRIAAAYIETFRNIPVLLQILFWYNVVLATLPSTRHSINLFDTVFITNRGFFMPEFVFGDGSWMIGVALIVAVLAIVWLHRWAKRRQDLTGEQFPVFLTGVTLLIALPLLAYLIAGKPVTAVYPELHGF</sequence>
<evidence type="ECO:0000256" key="5">
    <source>
        <dbReference type="ARBA" id="ARBA00022692"/>
    </source>
</evidence>
<dbReference type="EMBL" id="DRNO01000062">
    <property type="protein sequence ID" value="HFC03396.1"/>
    <property type="molecule type" value="Genomic_DNA"/>
</dbReference>
<dbReference type="GO" id="GO:0022857">
    <property type="term" value="F:transmembrane transporter activity"/>
    <property type="evidence" value="ECO:0007669"/>
    <property type="project" value="InterPro"/>
</dbReference>
<accession>A0A7V2SI25</accession>
<dbReference type="CDD" id="cd06261">
    <property type="entry name" value="TM_PBP2"/>
    <property type="match status" value="1"/>
</dbReference>
<dbReference type="PANTHER" id="PTHR30614:SF37">
    <property type="entry name" value="AMINO-ACID ABC TRANSPORTER PERMEASE PROTEIN YHDX-RELATED"/>
    <property type="match status" value="1"/>
</dbReference>
<dbReference type="SUPFAM" id="SSF161098">
    <property type="entry name" value="MetI-like"/>
    <property type="match status" value="1"/>
</dbReference>
<feature type="non-terminal residue" evidence="10">
    <location>
        <position position="240"/>
    </location>
</feature>
<keyword evidence="8 9" id="KW-0472">Membrane</keyword>
<evidence type="ECO:0000256" key="1">
    <source>
        <dbReference type="ARBA" id="ARBA00004429"/>
    </source>
</evidence>
<evidence type="ECO:0000256" key="3">
    <source>
        <dbReference type="ARBA" id="ARBA00022448"/>
    </source>
</evidence>
<proteinExistence type="inferred from homology"/>
<protein>
    <submittedName>
        <fullName evidence="10">Amino acid ABC transporter permease</fullName>
    </submittedName>
</protein>
<comment type="similarity">
    <text evidence="2">Belongs to the binding-protein-dependent transport system permease family. HisMQ subfamily.</text>
</comment>
<evidence type="ECO:0000256" key="7">
    <source>
        <dbReference type="ARBA" id="ARBA00022989"/>
    </source>
</evidence>
<evidence type="ECO:0000256" key="6">
    <source>
        <dbReference type="ARBA" id="ARBA00022970"/>
    </source>
</evidence>
<dbReference type="NCBIfam" id="TIGR01726">
    <property type="entry name" value="HEQRo_perm_3TM"/>
    <property type="match status" value="1"/>
</dbReference>
<dbReference type="InterPro" id="IPR043429">
    <property type="entry name" value="ArtM/GltK/GlnP/TcyL/YhdX-like"/>
</dbReference>
<evidence type="ECO:0000256" key="2">
    <source>
        <dbReference type="ARBA" id="ARBA00010072"/>
    </source>
</evidence>
<dbReference type="Gene3D" id="1.10.3720.10">
    <property type="entry name" value="MetI-like"/>
    <property type="match status" value="1"/>
</dbReference>
<gene>
    <name evidence="10" type="ORF">ENJ74_00860</name>
</gene>
<dbReference type="PANTHER" id="PTHR30614">
    <property type="entry name" value="MEMBRANE COMPONENT OF AMINO ACID ABC TRANSPORTER"/>
    <property type="match status" value="1"/>
</dbReference>
<feature type="transmembrane region" description="Helical" evidence="9">
    <location>
        <begin position="12"/>
        <end position="31"/>
    </location>
</feature>
<keyword evidence="3" id="KW-0813">Transport</keyword>
<dbReference type="InterPro" id="IPR035906">
    <property type="entry name" value="MetI-like_sf"/>
</dbReference>
<keyword evidence="6" id="KW-0029">Amino-acid transport</keyword>
<keyword evidence="4" id="KW-1003">Cell membrane</keyword>
<feature type="transmembrane region" description="Helical" evidence="9">
    <location>
        <begin position="79"/>
        <end position="103"/>
    </location>
</feature>
<reference evidence="10" key="1">
    <citation type="journal article" date="2020" name="mSystems">
        <title>Genome- and Community-Level Interaction Insights into Carbon Utilization and Element Cycling Functions of Hydrothermarchaeota in Hydrothermal Sediment.</title>
        <authorList>
            <person name="Zhou Z."/>
            <person name="Liu Y."/>
            <person name="Xu W."/>
            <person name="Pan J."/>
            <person name="Luo Z.H."/>
            <person name="Li M."/>
        </authorList>
    </citation>
    <scope>NUCLEOTIDE SEQUENCE [LARGE SCALE GENOMIC DNA]</scope>
    <source>
        <strain evidence="10">HyVt-513</strain>
    </source>
</reference>
<keyword evidence="7 9" id="KW-1133">Transmembrane helix</keyword>
<keyword evidence="5 9" id="KW-0812">Transmembrane</keyword>
<dbReference type="AlphaFoldDB" id="A0A7V2SI25"/>
<evidence type="ECO:0000313" key="10">
    <source>
        <dbReference type="EMBL" id="HFC03396.1"/>
    </source>
</evidence>
<dbReference type="GO" id="GO:0043190">
    <property type="term" value="C:ATP-binding cassette (ABC) transporter complex"/>
    <property type="evidence" value="ECO:0007669"/>
    <property type="project" value="InterPro"/>
</dbReference>
<organism evidence="10">
    <name type="scientific">Nitratifractor salsuginis</name>
    <dbReference type="NCBI Taxonomy" id="269261"/>
    <lineage>
        <taxon>Bacteria</taxon>
        <taxon>Pseudomonadati</taxon>
        <taxon>Campylobacterota</taxon>
        <taxon>Epsilonproteobacteria</taxon>
        <taxon>Campylobacterales</taxon>
        <taxon>Sulfurovaceae</taxon>
        <taxon>Nitratifractor</taxon>
    </lineage>
</organism>
<dbReference type="GO" id="GO:0006865">
    <property type="term" value="P:amino acid transport"/>
    <property type="evidence" value="ECO:0007669"/>
    <property type="project" value="UniProtKB-KW"/>
</dbReference>
<feature type="transmembrane region" description="Helical" evidence="9">
    <location>
        <begin position="124"/>
        <end position="142"/>
    </location>
</feature>
<evidence type="ECO:0000256" key="9">
    <source>
        <dbReference type="SAM" id="Phobius"/>
    </source>
</evidence>
<dbReference type="Proteomes" id="UP000885722">
    <property type="component" value="Unassembled WGS sequence"/>
</dbReference>
<comment type="caution">
    <text evidence="10">The sequence shown here is derived from an EMBL/GenBank/DDBJ whole genome shotgun (WGS) entry which is preliminary data.</text>
</comment>
<feature type="transmembrane region" description="Helical" evidence="9">
    <location>
        <begin position="174"/>
        <end position="193"/>
    </location>
</feature>
<comment type="subcellular location">
    <subcellularLocation>
        <location evidence="1">Cell inner membrane</location>
        <topology evidence="1">Multi-pass membrane protein</topology>
    </subcellularLocation>
</comment>
<evidence type="ECO:0000256" key="8">
    <source>
        <dbReference type="ARBA" id="ARBA00023136"/>
    </source>
</evidence>